<reference evidence="2" key="3">
    <citation type="submission" date="2025-08" db="UniProtKB">
        <authorList>
            <consortium name="Ensembl"/>
        </authorList>
    </citation>
    <scope>IDENTIFICATION</scope>
</reference>
<organism evidence="2 3">
    <name type="scientific">Ciona intestinalis</name>
    <name type="common">Transparent sea squirt</name>
    <name type="synonym">Ascidia intestinalis</name>
    <dbReference type="NCBI Taxonomy" id="7719"/>
    <lineage>
        <taxon>Eukaryota</taxon>
        <taxon>Metazoa</taxon>
        <taxon>Chordata</taxon>
        <taxon>Tunicata</taxon>
        <taxon>Ascidiacea</taxon>
        <taxon>Phlebobranchia</taxon>
        <taxon>Cionidae</taxon>
        <taxon>Ciona</taxon>
    </lineage>
</organism>
<name>F6YFS6_CIOIN</name>
<accession>A0A1W5BJU5</accession>
<dbReference type="OMA" id="MDGEYTE"/>
<dbReference type="KEGG" id="cin:100176766"/>
<dbReference type="RefSeq" id="XP_018670457.1">
    <property type="nucleotide sequence ID" value="XM_018814912.2"/>
</dbReference>
<dbReference type="EMBL" id="EAAA01001299">
    <property type="status" value="NOT_ANNOTATED_CDS"/>
    <property type="molecule type" value="Genomic_DNA"/>
</dbReference>
<feature type="compositionally biased region" description="Polar residues" evidence="1">
    <location>
        <begin position="45"/>
        <end position="58"/>
    </location>
</feature>
<proteinExistence type="predicted"/>
<dbReference type="Proteomes" id="UP000008144">
    <property type="component" value="Chromosome 14"/>
</dbReference>
<accession>F6YFS6</accession>
<dbReference type="GeneID" id="100176766"/>
<feature type="compositionally biased region" description="Gly residues" evidence="1">
    <location>
        <begin position="63"/>
        <end position="88"/>
    </location>
</feature>
<gene>
    <name evidence="2" type="primary">LOC100176766</name>
</gene>
<evidence type="ECO:0000313" key="3">
    <source>
        <dbReference type="Proteomes" id="UP000008144"/>
    </source>
</evidence>
<reference evidence="3" key="1">
    <citation type="journal article" date="2002" name="Science">
        <title>The draft genome of Ciona intestinalis: insights into chordate and vertebrate origins.</title>
        <authorList>
            <person name="Dehal P."/>
            <person name="Satou Y."/>
            <person name="Campbell R.K."/>
            <person name="Chapman J."/>
            <person name="Degnan B."/>
            <person name="De Tomaso A."/>
            <person name="Davidson B."/>
            <person name="Di Gregorio A."/>
            <person name="Gelpke M."/>
            <person name="Goodstein D.M."/>
            <person name="Harafuji N."/>
            <person name="Hastings K.E."/>
            <person name="Ho I."/>
            <person name="Hotta K."/>
            <person name="Huang W."/>
            <person name="Kawashima T."/>
            <person name="Lemaire P."/>
            <person name="Martinez D."/>
            <person name="Meinertzhagen I.A."/>
            <person name="Necula S."/>
            <person name="Nonaka M."/>
            <person name="Putnam N."/>
            <person name="Rash S."/>
            <person name="Saiga H."/>
            <person name="Satake M."/>
            <person name="Terry A."/>
            <person name="Yamada L."/>
            <person name="Wang H.G."/>
            <person name="Awazu S."/>
            <person name="Azumi K."/>
            <person name="Boore J."/>
            <person name="Branno M."/>
            <person name="Chin-Bow S."/>
            <person name="DeSantis R."/>
            <person name="Doyle S."/>
            <person name="Francino P."/>
            <person name="Keys D.N."/>
            <person name="Haga S."/>
            <person name="Hayashi H."/>
            <person name="Hino K."/>
            <person name="Imai K.S."/>
            <person name="Inaba K."/>
            <person name="Kano S."/>
            <person name="Kobayashi K."/>
            <person name="Kobayashi M."/>
            <person name="Lee B.I."/>
            <person name="Makabe K.W."/>
            <person name="Manohar C."/>
            <person name="Matassi G."/>
            <person name="Medina M."/>
            <person name="Mochizuki Y."/>
            <person name="Mount S."/>
            <person name="Morishita T."/>
            <person name="Miura S."/>
            <person name="Nakayama A."/>
            <person name="Nishizaka S."/>
            <person name="Nomoto H."/>
            <person name="Ohta F."/>
            <person name="Oishi K."/>
            <person name="Rigoutsos I."/>
            <person name="Sano M."/>
            <person name="Sasaki A."/>
            <person name="Sasakura Y."/>
            <person name="Shoguchi E."/>
            <person name="Shin-i T."/>
            <person name="Spagnuolo A."/>
            <person name="Stainier D."/>
            <person name="Suzuki M.M."/>
            <person name="Tassy O."/>
            <person name="Takatori N."/>
            <person name="Tokuoka M."/>
            <person name="Yagi K."/>
            <person name="Yoshizaki F."/>
            <person name="Wada S."/>
            <person name="Zhang C."/>
            <person name="Hyatt P.D."/>
            <person name="Larimer F."/>
            <person name="Detter C."/>
            <person name="Doggett N."/>
            <person name="Glavina T."/>
            <person name="Hawkins T."/>
            <person name="Richardson P."/>
            <person name="Lucas S."/>
            <person name="Kohara Y."/>
            <person name="Levine M."/>
            <person name="Satoh N."/>
            <person name="Rokhsar D.S."/>
        </authorList>
    </citation>
    <scope>NUCLEOTIDE SEQUENCE [LARGE SCALE GENOMIC DNA]</scope>
</reference>
<reference evidence="2" key="2">
    <citation type="journal article" date="2008" name="Genome Biol.">
        <title>Improved genome assembly and evidence-based global gene model set for the chordate Ciona intestinalis: new insight into intron and operon populations.</title>
        <authorList>
            <person name="Satou Y."/>
            <person name="Mineta K."/>
            <person name="Ogasawara M."/>
            <person name="Sasakura Y."/>
            <person name="Shoguchi E."/>
            <person name="Ueno K."/>
            <person name="Yamada L."/>
            <person name="Matsumoto J."/>
            <person name="Wasserscheid J."/>
            <person name="Dewar K."/>
            <person name="Wiley G.B."/>
            <person name="Macmil S.L."/>
            <person name="Roe B.A."/>
            <person name="Zeller R.W."/>
            <person name="Hastings K.E."/>
            <person name="Lemaire P."/>
            <person name="Lindquist E."/>
            <person name="Endo T."/>
            <person name="Hotta K."/>
            <person name="Inaba K."/>
        </authorList>
    </citation>
    <scope>NUCLEOTIDE SEQUENCE [LARGE SCALE GENOMIC DNA]</scope>
    <source>
        <strain evidence="2">wild type</strain>
    </source>
</reference>
<dbReference type="AlphaFoldDB" id="F6YFS6"/>
<sequence>MFGGSGGTFVIMMDGEYTERPLIVSGGAGGAAAPNGGTNYGISDASITSDAKSGSVTTDMEGRGGTNGGGGEHGSSSGGGNTPGGGAGYMRNGGNSPDRRFRPLPTPAYATKGTNNPADTTAPGTGGTYNYNNRANYNGGFGGGGSGAKNAPGGAGGYSGGGGGVVDGFSGGGGSFVDSERVTNHRVEANNRGLGEVRIRYLGESLIINQDMRENN</sequence>
<evidence type="ECO:0000256" key="1">
    <source>
        <dbReference type="SAM" id="MobiDB-lite"/>
    </source>
</evidence>
<protein>
    <submittedName>
        <fullName evidence="2">Loricrin</fullName>
    </submittedName>
</protein>
<dbReference type="Ensembl" id="ENSCINT00000008798.3">
    <property type="protein sequence ID" value="ENSCINP00000008798.3"/>
    <property type="gene ID" value="ENSCING00000004260.3"/>
</dbReference>
<evidence type="ECO:0000313" key="2">
    <source>
        <dbReference type="Ensembl" id="ENSCINP00000008798.3"/>
    </source>
</evidence>
<feature type="region of interest" description="Disordered" evidence="1">
    <location>
        <begin position="44"/>
        <end position="127"/>
    </location>
</feature>
<reference evidence="2" key="4">
    <citation type="submission" date="2025-09" db="UniProtKB">
        <authorList>
            <consortium name="Ensembl"/>
        </authorList>
    </citation>
    <scope>IDENTIFICATION</scope>
</reference>
<dbReference type="InParanoid" id="F6YFS6"/>
<keyword evidence="3" id="KW-1185">Reference proteome</keyword>
<dbReference type="HOGENOM" id="CLU_1277230_0_0_1"/>
<feature type="compositionally biased region" description="Low complexity" evidence="1">
    <location>
        <begin position="117"/>
        <end position="127"/>
    </location>
</feature>